<accession>A0A5B9D5X1</accession>
<evidence type="ECO:0000313" key="3">
    <source>
        <dbReference type="EMBL" id="QEE14341.1"/>
    </source>
</evidence>
<dbReference type="RefSeq" id="WP_147661298.1">
    <property type="nucleotide sequence ID" value="NZ_CP042905.2"/>
</dbReference>
<dbReference type="InterPro" id="IPR006073">
    <property type="entry name" value="GTP-bd"/>
</dbReference>
<reference evidence="3 4" key="1">
    <citation type="journal article" date="2020" name="Nature">
        <title>Isolation of an archaeon at the prokaryote-eukaryote interface.</title>
        <authorList>
            <person name="Imachi H."/>
            <person name="Nobu M.K."/>
            <person name="Nakahara N."/>
            <person name="Morono Y."/>
            <person name="Ogawara M."/>
            <person name="Takaki Y."/>
            <person name="Takano Y."/>
            <person name="Uematsu K."/>
            <person name="Ikuta T."/>
            <person name="Ito M."/>
            <person name="Matsui Y."/>
            <person name="Miyazaki M."/>
            <person name="Murata K."/>
            <person name="Saito Y."/>
            <person name="Sakai S."/>
            <person name="Song C."/>
            <person name="Tasumi E."/>
            <person name="Yamanaka Y."/>
            <person name="Yamaguchi T."/>
            <person name="Kamagata Y."/>
            <person name="Tamaki H."/>
            <person name="Takai K."/>
        </authorList>
    </citation>
    <scope>NUCLEOTIDE SEQUENCE [LARGE SCALE GENOMIC DNA]</scope>
    <source>
        <strain evidence="3 4">MK-D1</strain>
    </source>
</reference>
<sequence>MSKNVPFEKFYQIPSAQQLLDYSFSKASSKSASLPKTLPNLEKVKRKEMKRIENSTDILSKKIKGIIKSVPNLDSLPEFYRRLSHLLVNNDDLRKNLGRLNGTVPIIQRLERDYKRKVTYQKTAKQCSATRVEFFGRCSSVIRKQAKTLEFLEKCRIDLMQVPRVDLILPSVVVAGYPNVGKSTLVGKISSAQPQISEYPFTTKQIYLGIYYDQYGSRYFQVIDTPGILDRPMSQRNQIEKQAILALNTIATVIIFVFDPTAASGYDVTSQIKLLEEIQQIFTEDLEIPIKIIINKIDFASQDEINLLLNKLTEMKMINNEKDVIRTNAKDGENVEDILKYLLKFFKNRDFRR</sequence>
<proteinExistence type="predicted"/>
<dbReference type="Gene3D" id="3.40.50.300">
    <property type="entry name" value="P-loop containing nucleotide triphosphate hydrolases"/>
    <property type="match status" value="1"/>
</dbReference>
<protein>
    <submittedName>
        <fullName evidence="3">NOG1 family protein</fullName>
    </submittedName>
</protein>
<dbReference type="NCBIfam" id="TIGR00231">
    <property type="entry name" value="small_GTP"/>
    <property type="match status" value="1"/>
</dbReference>
<dbReference type="EMBL" id="CP042905">
    <property type="protein sequence ID" value="QEE14341.1"/>
    <property type="molecule type" value="Genomic_DNA"/>
</dbReference>
<dbReference type="PANTHER" id="PTHR45759">
    <property type="entry name" value="NUCLEOLAR GTP-BINDING PROTEIN 1"/>
    <property type="match status" value="1"/>
</dbReference>
<feature type="domain" description="OBG-type G" evidence="2">
    <location>
        <begin position="170"/>
        <end position="347"/>
    </location>
</feature>
<dbReference type="Pfam" id="PF01926">
    <property type="entry name" value="MMR_HSR1"/>
    <property type="match status" value="1"/>
</dbReference>
<reference evidence="3 4" key="2">
    <citation type="journal article" date="2024" name="Int. J. Syst. Evol. Microbiol.">
        <title>Promethearchaeum syntrophicum gen. nov., sp. nov., an anaerobic, obligately syntrophic archaeon, the first isolate of the lineage 'Asgard' archaea, and proposal of the new archaeal phylum Promethearchaeota phyl. nov. and kingdom Promethearchaeati regn. nov.</title>
        <authorList>
            <person name="Imachi H."/>
            <person name="Nobu M.K."/>
            <person name="Kato S."/>
            <person name="Takaki Y."/>
            <person name="Miyazaki M."/>
            <person name="Miyata M."/>
            <person name="Ogawara M."/>
            <person name="Saito Y."/>
            <person name="Sakai S."/>
            <person name="Tahara Y.O."/>
            <person name="Takano Y."/>
            <person name="Tasumi E."/>
            <person name="Uematsu K."/>
            <person name="Yoshimura T."/>
            <person name="Itoh T."/>
            <person name="Ohkuma M."/>
            <person name="Takai K."/>
        </authorList>
    </citation>
    <scope>NUCLEOTIDE SEQUENCE [LARGE SCALE GENOMIC DNA]</scope>
    <source>
        <strain evidence="3 4">MK-D1</strain>
    </source>
</reference>
<dbReference type="InterPro" id="IPR027417">
    <property type="entry name" value="P-loop_NTPase"/>
</dbReference>
<evidence type="ECO:0000313" key="4">
    <source>
        <dbReference type="Proteomes" id="UP000321408"/>
    </source>
</evidence>
<gene>
    <name evidence="3" type="ORF">DSAG12_00154</name>
</gene>
<evidence type="ECO:0000259" key="2">
    <source>
        <dbReference type="PROSITE" id="PS51710"/>
    </source>
</evidence>
<dbReference type="SUPFAM" id="SSF52540">
    <property type="entry name" value="P-loop containing nucleoside triphosphate hydrolases"/>
    <property type="match status" value="1"/>
</dbReference>
<keyword evidence="1" id="KW-0547">Nucleotide-binding</keyword>
<dbReference type="Proteomes" id="UP000321408">
    <property type="component" value="Chromosome"/>
</dbReference>
<dbReference type="PROSITE" id="PS51710">
    <property type="entry name" value="G_OBG"/>
    <property type="match status" value="1"/>
</dbReference>
<dbReference type="InterPro" id="IPR031167">
    <property type="entry name" value="G_OBG"/>
</dbReference>
<keyword evidence="4" id="KW-1185">Reference proteome</keyword>
<dbReference type="AlphaFoldDB" id="A0A5B9D5X1"/>
<dbReference type="GO" id="GO:0005525">
    <property type="term" value="F:GTP binding"/>
    <property type="evidence" value="ECO:0007669"/>
    <property type="project" value="InterPro"/>
</dbReference>
<evidence type="ECO:0000256" key="1">
    <source>
        <dbReference type="ARBA" id="ARBA00022741"/>
    </source>
</evidence>
<dbReference type="Gene3D" id="1.20.120.1190">
    <property type="match status" value="1"/>
</dbReference>
<dbReference type="InterPro" id="IPR041623">
    <property type="entry name" value="NOG1_N"/>
</dbReference>
<dbReference type="InterPro" id="IPR005225">
    <property type="entry name" value="Small_GTP-bd"/>
</dbReference>
<organism evidence="3 4">
    <name type="scientific">Promethearchaeum syntrophicum</name>
    <dbReference type="NCBI Taxonomy" id="2594042"/>
    <lineage>
        <taxon>Archaea</taxon>
        <taxon>Promethearchaeati</taxon>
        <taxon>Promethearchaeota</taxon>
        <taxon>Promethearchaeia</taxon>
        <taxon>Promethearchaeales</taxon>
        <taxon>Promethearchaeaceae</taxon>
        <taxon>Promethearchaeum</taxon>
    </lineage>
</organism>
<dbReference type="Pfam" id="PF17835">
    <property type="entry name" value="NOG1_N"/>
    <property type="match status" value="1"/>
</dbReference>
<dbReference type="KEGG" id="psyt:DSAG12_00154"/>
<dbReference type="OrthoDB" id="147673at2157"/>
<name>A0A5B9D5X1_9ARCH</name>
<dbReference type="PRINTS" id="PR00326">
    <property type="entry name" value="GTP1OBG"/>
</dbReference>
<dbReference type="GeneID" id="41328158"/>